<organism evidence="1">
    <name type="scientific">marine sediment metagenome</name>
    <dbReference type="NCBI Taxonomy" id="412755"/>
    <lineage>
        <taxon>unclassified sequences</taxon>
        <taxon>metagenomes</taxon>
        <taxon>ecological metagenomes</taxon>
    </lineage>
</organism>
<accession>X1CPJ8</accession>
<evidence type="ECO:0000313" key="1">
    <source>
        <dbReference type="EMBL" id="GAH10341.1"/>
    </source>
</evidence>
<proteinExistence type="predicted"/>
<dbReference type="EMBL" id="BART01032382">
    <property type="protein sequence ID" value="GAH10341.1"/>
    <property type="molecule type" value="Genomic_DNA"/>
</dbReference>
<dbReference type="PANTHER" id="PTHR40697:SF2">
    <property type="entry name" value="ATP-NAD KINASE-RELATED"/>
    <property type="match status" value="1"/>
</dbReference>
<name>X1CPJ8_9ZZZZ</name>
<dbReference type="PANTHER" id="PTHR40697">
    <property type="entry name" value="ACETOIN CATABOLISM PROTEIN X"/>
    <property type="match status" value="1"/>
</dbReference>
<reference evidence="1" key="1">
    <citation type="journal article" date="2014" name="Front. Microbiol.">
        <title>High frequency of phylogenetically diverse reductive dehalogenase-homologous genes in deep subseafloor sedimentary metagenomes.</title>
        <authorList>
            <person name="Kawai M."/>
            <person name="Futagami T."/>
            <person name="Toyoda A."/>
            <person name="Takaki Y."/>
            <person name="Nishi S."/>
            <person name="Hori S."/>
            <person name="Arai W."/>
            <person name="Tsubouchi T."/>
            <person name="Morono Y."/>
            <person name="Uchiyama I."/>
            <person name="Ito T."/>
            <person name="Fujiyama A."/>
            <person name="Inagaki F."/>
            <person name="Takami H."/>
        </authorList>
    </citation>
    <scope>NUCLEOTIDE SEQUENCE</scope>
    <source>
        <strain evidence="1">Expedition CK06-06</strain>
    </source>
</reference>
<dbReference type="InterPro" id="IPR039065">
    <property type="entry name" value="AcoX-like"/>
</dbReference>
<gene>
    <name evidence="1" type="ORF">S01H4_55976</name>
</gene>
<feature type="non-terminal residue" evidence="1">
    <location>
        <position position="1"/>
    </location>
</feature>
<sequence length="108" mass="12071">IHNNKRIGEDLNEEGILRLLDKYNNIEIIVSPIGGQGFIFGRGNKQLTPKIISKVGKENIKIVATADKMKGLMCLRVDTGDIKVDNILEGYTKVIIGYKEELITQIEC</sequence>
<evidence type="ECO:0008006" key="2">
    <source>
        <dbReference type="Google" id="ProtNLM"/>
    </source>
</evidence>
<dbReference type="Pfam" id="PF20143">
    <property type="entry name" value="NAD_kinase_C"/>
    <property type="match status" value="1"/>
</dbReference>
<comment type="caution">
    <text evidence="1">The sequence shown here is derived from an EMBL/GenBank/DDBJ whole genome shotgun (WGS) entry which is preliminary data.</text>
</comment>
<dbReference type="AlphaFoldDB" id="X1CPJ8"/>
<protein>
    <recommendedName>
        <fullName evidence="2">ATP-NAD kinase</fullName>
    </recommendedName>
</protein>